<keyword evidence="1" id="KW-0472">Membrane</keyword>
<protein>
    <submittedName>
        <fullName evidence="2">Uncharacterized protein</fullName>
    </submittedName>
</protein>
<reference evidence="2" key="2">
    <citation type="journal article" date="2021" name="Genome Biol. Evol.">
        <title>Developing a high-quality reference genome for a parasitic bivalve with doubly uniparental inheritance (Bivalvia: Unionida).</title>
        <authorList>
            <person name="Smith C.H."/>
        </authorList>
    </citation>
    <scope>NUCLEOTIDE SEQUENCE</scope>
    <source>
        <strain evidence="2">CHS0354</strain>
        <tissue evidence="2">Mantle</tissue>
    </source>
</reference>
<keyword evidence="3" id="KW-1185">Reference proteome</keyword>
<dbReference type="AlphaFoldDB" id="A0AAE0VPU9"/>
<reference evidence="2" key="3">
    <citation type="submission" date="2023-05" db="EMBL/GenBank/DDBJ databases">
        <authorList>
            <person name="Smith C.H."/>
        </authorList>
    </citation>
    <scope>NUCLEOTIDE SEQUENCE</scope>
    <source>
        <strain evidence="2">CHS0354</strain>
        <tissue evidence="2">Mantle</tissue>
    </source>
</reference>
<proteinExistence type="predicted"/>
<name>A0AAE0VPU9_9BIVA</name>
<sequence length="113" mass="12481">AFLNHPIMPKTAASGSYDFNQLLQEIGDFGRFQIFLILFISMVNIVPTWSMLVMMFAGATPDLTCVENATVIANDSTSLSCFNSDRSNCTRLTFEGDMRTIVSEVIKSGIETN</sequence>
<dbReference type="EMBL" id="JAEAOA010001386">
    <property type="protein sequence ID" value="KAK3585556.1"/>
    <property type="molecule type" value="Genomic_DNA"/>
</dbReference>
<feature type="non-terminal residue" evidence="2">
    <location>
        <position position="1"/>
    </location>
</feature>
<feature type="transmembrane region" description="Helical" evidence="1">
    <location>
        <begin position="34"/>
        <end position="57"/>
    </location>
</feature>
<gene>
    <name evidence="2" type="ORF">CHS0354_022966</name>
</gene>
<dbReference type="Proteomes" id="UP001195483">
    <property type="component" value="Unassembled WGS sequence"/>
</dbReference>
<evidence type="ECO:0000313" key="3">
    <source>
        <dbReference type="Proteomes" id="UP001195483"/>
    </source>
</evidence>
<comment type="caution">
    <text evidence="2">The sequence shown here is derived from an EMBL/GenBank/DDBJ whole genome shotgun (WGS) entry which is preliminary data.</text>
</comment>
<keyword evidence="1" id="KW-0812">Transmembrane</keyword>
<organism evidence="2 3">
    <name type="scientific">Potamilus streckersoni</name>
    <dbReference type="NCBI Taxonomy" id="2493646"/>
    <lineage>
        <taxon>Eukaryota</taxon>
        <taxon>Metazoa</taxon>
        <taxon>Spiralia</taxon>
        <taxon>Lophotrochozoa</taxon>
        <taxon>Mollusca</taxon>
        <taxon>Bivalvia</taxon>
        <taxon>Autobranchia</taxon>
        <taxon>Heteroconchia</taxon>
        <taxon>Palaeoheterodonta</taxon>
        <taxon>Unionida</taxon>
        <taxon>Unionoidea</taxon>
        <taxon>Unionidae</taxon>
        <taxon>Ambleminae</taxon>
        <taxon>Lampsilini</taxon>
        <taxon>Potamilus</taxon>
    </lineage>
</organism>
<reference evidence="2" key="1">
    <citation type="journal article" date="2021" name="Genome Biol. Evol.">
        <title>A High-Quality Reference Genome for a Parasitic Bivalve with Doubly Uniparental Inheritance (Bivalvia: Unionida).</title>
        <authorList>
            <person name="Smith C.H."/>
        </authorList>
    </citation>
    <scope>NUCLEOTIDE SEQUENCE</scope>
    <source>
        <strain evidence="2">CHS0354</strain>
    </source>
</reference>
<evidence type="ECO:0000256" key="1">
    <source>
        <dbReference type="SAM" id="Phobius"/>
    </source>
</evidence>
<evidence type="ECO:0000313" key="2">
    <source>
        <dbReference type="EMBL" id="KAK3585556.1"/>
    </source>
</evidence>
<keyword evidence="1" id="KW-1133">Transmembrane helix</keyword>
<accession>A0AAE0VPU9</accession>